<protein>
    <submittedName>
        <fullName evidence="1">Armadillo-type protein</fullName>
    </submittedName>
</protein>
<evidence type="ECO:0000313" key="2">
    <source>
        <dbReference type="Proteomes" id="UP001163835"/>
    </source>
</evidence>
<dbReference type="EMBL" id="MU794986">
    <property type="protein sequence ID" value="KAJ3813702.1"/>
    <property type="molecule type" value="Genomic_DNA"/>
</dbReference>
<evidence type="ECO:0000313" key="1">
    <source>
        <dbReference type="EMBL" id="KAJ3813702.1"/>
    </source>
</evidence>
<dbReference type="Proteomes" id="UP001163835">
    <property type="component" value="Unassembled WGS sequence"/>
</dbReference>
<organism evidence="1 2">
    <name type="scientific">Lentinula aff. lateritia</name>
    <dbReference type="NCBI Taxonomy" id="2804960"/>
    <lineage>
        <taxon>Eukaryota</taxon>
        <taxon>Fungi</taxon>
        <taxon>Dikarya</taxon>
        <taxon>Basidiomycota</taxon>
        <taxon>Agaricomycotina</taxon>
        <taxon>Agaricomycetes</taxon>
        <taxon>Agaricomycetidae</taxon>
        <taxon>Agaricales</taxon>
        <taxon>Marasmiineae</taxon>
        <taxon>Omphalotaceae</taxon>
        <taxon>Lentinula</taxon>
    </lineage>
</organism>
<accession>A0ACC1U9A9</accession>
<name>A0ACC1U9A9_9AGAR</name>
<proteinExistence type="predicted"/>
<reference evidence="1" key="1">
    <citation type="submission" date="2022-09" db="EMBL/GenBank/DDBJ databases">
        <title>A Global Phylogenomic Analysis of the Shiitake Genus Lentinula.</title>
        <authorList>
            <consortium name="DOE Joint Genome Institute"/>
            <person name="Sierra-Patev S."/>
            <person name="Min B."/>
            <person name="Naranjo-Ortiz M."/>
            <person name="Looney B."/>
            <person name="Konkel Z."/>
            <person name="Slot J.C."/>
            <person name="Sakamoto Y."/>
            <person name="Steenwyk J.L."/>
            <person name="Rokas A."/>
            <person name="Carro J."/>
            <person name="Camarero S."/>
            <person name="Ferreira P."/>
            <person name="Molpeceres G."/>
            <person name="Ruiz-Duenas F.J."/>
            <person name="Serrano A."/>
            <person name="Henrissat B."/>
            <person name="Drula E."/>
            <person name="Hughes K.W."/>
            <person name="Mata J.L."/>
            <person name="Ishikawa N.K."/>
            <person name="Vargas-Isla R."/>
            <person name="Ushijima S."/>
            <person name="Smith C.A."/>
            <person name="Ahrendt S."/>
            <person name="Andreopoulos W."/>
            <person name="He G."/>
            <person name="Labutti K."/>
            <person name="Lipzen A."/>
            <person name="Ng V."/>
            <person name="Riley R."/>
            <person name="Sandor L."/>
            <person name="Barry K."/>
            <person name="Martinez A.T."/>
            <person name="Xiao Y."/>
            <person name="Gibbons J.G."/>
            <person name="Terashima K."/>
            <person name="Grigoriev I.V."/>
            <person name="Hibbett D.S."/>
        </authorList>
    </citation>
    <scope>NUCLEOTIDE SEQUENCE</scope>
    <source>
        <strain evidence="1">TMI1499</strain>
    </source>
</reference>
<keyword evidence="2" id="KW-1185">Reference proteome</keyword>
<sequence length="717" mass="78204">MSTDTAPSTVFDEALSRSRQSGAGSLASIWAPQPQPLDTTWPKALDSFSRAAESETQLATRPELQSHSGPMITREDVFGPSPPKDMPSVGAIGDGRKKVTPDFEPHTHVEQLLRTLDLNSPDPYHLNQKPPLNLSFETSPGTPDFSPVSISSALLTPTDLSPTRPCSDINLKQQLQMPYEMMAAGTRGPAFFTHPTLLFEPGSPTRLSNSPPYLSSQASISTANSGGNNYSIISNASSSPIFRSYNHEQSSPTSPSLDSYPSYPTAPQGTLRSSNYGTIGSSLSSGDWHIPQQVLPAHQLLSQSTCNQFQQLPLNGEWLRTEDASLLAHNGLVPAASSSCLGLEDSIHAPPSLRSSTSSSGISSQLHQQSLAHPINFLSLLHPSSSPPYHSFVSRIIKSSDQQASIFLQQKLKVADIAERSKIVDAICARGFEMMAHRFGNWAVQRCLEAAFTPDERKKIASCMRGRIVELATNCYGCHVLQKALDCEEDIRLLIVSELLLGDPAQTLVNKHASHVWSKIMELTWTPPAPPIFTYVNKSLKGKWAALACHETGSLVVQHAFENLEDSAKDGIIDELLNQGLSVFSEVAKNQWGSYCVQHILEHGSDMHRQLTLDHLIAGLLEYSTNEQGYKSITKALKEGGKETLDRVVKRMCEPAKSSSRRAMVVDLALSVTGSQLIATVLPSADREQRALLYDCIRGHIVTLRGCKTGSKVIWLL</sequence>
<comment type="caution">
    <text evidence="1">The sequence shown here is derived from an EMBL/GenBank/DDBJ whole genome shotgun (WGS) entry which is preliminary data.</text>
</comment>
<gene>
    <name evidence="1" type="ORF">F5876DRAFT_34547</name>
</gene>